<dbReference type="InterPro" id="IPR020915">
    <property type="entry name" value="UPF0311"/>
</dbReference>
<reference evidence="2 3" key="1">
    <citation type="submission" date="2023-10" db="EMBL/GenBank/DDBJ databases">
        <title>Noviherbaspirillum sp. CPCC 100848 genome assembly.</title>
        <authorList>
            <person name="Li X.Y."/>
            <person name="Fang X.M."/>
        </authorList>
    </citation>
    <scope>NUCLEOTIDE SEQUENCE [LARGE SCALE GENOMIC DNA]</scope>
    <source>
        <strain evidence="2 3">CPCC 100848</strain>
    </source>
</reference>
<comment type="similarity">
    <text evidence="1">Belongs to the UPF0311 family.</text>
</comment>
<evidence type="ECO:0000256" key="1">
    <source>
        <dbReference type="HAMAP-Rule" id="MF_00775"/>
    </source>
</evidence>
<dbReference type="HAMAP" id="MF_00775">
    <property type="entry name" value="UPF0311"/>
    <property type="match status" value="1"/>
</dbReference>
<organism evidence="2 3">
    <name type="scientific">Noviherbaspirillum album</name>
    <dbReference type="NCBI Taxonomy" id="3080276"/>
    <lineage>
        <taxon>Bacteria</taxon>
        <taxon>Pseudomonadati</taxon>
        <taxon>Pseudomonadota</taxon>
        <taxon>Betaproteobacteria</taxon>
        <taxon>Burkholderiales</taxon>
        <taxon>Oxalobacteraceae</taxon>
        <taxon>Noviherbaspirillum</taxon>
    </lineage>
</organism>
<dbReference type="EMBL" id="JAWIIV010000044">
    <property type="protein sequence ID" value="MEC4723132.1"/>
    <property type="molecule type" value="Genomic_DNA"/>
</dbReference>
<accession>A0ABU6JIZ8</accession>
<evidence type="ECO:0000313" key="3">
    <source>
        <dbReference type="Proteomes" id="UP001352263"/>
    </source>
</evidence>
<dbReference type="Gene3D" id="2.40.160.20">
    <property type="match status" value="1"/>
</dbReference>
<dbReference type="Pfam" id="PF11578">
    <property type="entry name" value="DUF3237"/>
    <property type="match status" value="1"/>
</dbReference>
<dbReference type="PANTHER" id="PTHR37315:SF1">
    <property type="entry name" value="UPF0311 PROTEIN BLR7842"/>
    <property type="match status" value="1"/>
</dbReference>
<keyword evidence="3" id="KW-1185">Reference proteome</keyword>
<dbReference type="PANTHER" id="PTHR37315">
    <property type="entry name" value="UPF0311 PROTEIN BLR7842"/>
    <property type="match status" value="1"/>
</dbReference>
<gene>
    <name evidence="2" type="ORF">RY831_28645</name>
</gene>
<protein>
    <recommendedName>
        <fullName evidence="1">UPF0311 protein RY831_28645</fullName>
    </recommendedName>
</protein>
<comment type="caution">
    <text evidence="2">The sequence shown here is derived from an EMBL/GenBank/DDBJ whole genome shotgun (WGS) entry which is preliminary data.</text>
</comment>
<proteinExistence type="inferred from homology"/>
<dbReference type="RefSeq" id="WP_326509755.1">
    <property type="nucleotide sequence ID" value="NZ_JAWIIV010000044.1"/>
</dbReference>
<name>A0ABU6JIZ8_9BURK</name>
<evidence type="ECO:0000313" key="2">
    <source>
        <dbReference type="EMBL" id="MEC4723132.1"/>
    </source>
</evidence>
<sequence>MSNIAVQSPSTRFLCRITARVDPVVSLGETACGERRYVPIIGGTVSGEDFSGQVVAGGVDWQLQRADGTLDIAAHYVIRDGDGALVEIHSDGFRHGPPEVMQRLAAGEPVGPGEYYFRTAIRFQTGAARWRHLNSLIAIGMGARTAGAAIIDVHLVL</sequence>
<dbReference type="Proteomes" id="UP001352263">
    <property type="component" value="Unassembled WGS sequence"/>
</dbReference>